<evidence type="ECO:0000313" key="7">
    <source>
        <dbReference type="EMBL" id="PFX25423.1"/>
    </source>
</evidence>
<evidence type="ECO:0000259" key="5">
    <source>
        <dbReference type="Pfam" id="PF25150"/>
    </source>
</evidence>
<dbReference type="InterPro" id="IPR056843">
    <property type="entry name" value="THADA-like_TPR"/>
</dbReference>
<evidence type="ECO:0000256" key="3">
    <source>
        <dbReference type="ARBA" id="ARBA00035698"/>
    </source>
</evidence>
<evidence type="ECO:0000313" key="8">
    <source>
        <dbReference type="Proteomes" id="UP000225706"/>
    </source>
</evidence>
<keyword evidence="8" id="KW-1185">Reference proteome</keyword>
<accession>A0A2B4S8T2</accession>
<comment type="similarity">
    <text evidence="1">Belongs to the THADA family.</text>
</comment>
<evidence type="ECO:0000256" key="1">
    <source>
        <dbReference type="ARBA" id="ARBA00010409"/>
    </source>
</evidence>
<dbReference type="InterPro" id="IPR019442">
    <property type="entry name" value="THADA/TRM732_DUF2428"/>
</dbReference>
<dbReference type="PANTHER" id="PTHR14387">
    <property type="entry name" value="THADA/DEATH RECEPTOR INTERACTING PROTEIN"/>
    <property type="match status" value="1"/>
</dbReference>
<name>A0A2B4S8T2_STYPI</name>
<comment type="caution">
    <text evidence="7">The sequence shown here is derived from an EMBL/GenBank/DDBJ whole genome shotgun (WGS) entry which is preliminary data.</text>
</comment>
<dbReference type="PANTHER" id="PTHR14387:SF7">
    <property type="entry name" value="THYROID ADENOMA-ASSOCIATED PROTEIN"/>
    <property type="match status" value="1"/>
</dbReference>
<organism evidence="7 8">
    <name type="scientific">Stylophora pistillata</name>
    <name type="common">Smooth cauliflower coral</name>
    <dbReference type="NCBI Taxonomy" id="50429"/>
    <lineage>
        <taxon>Eukaryota</taxon>
        <taxon>Metazoa</taxon>
        <taxon>Cnidaria</taxon>
        <taxon>Anthozoa</taxon>
        <taxon>Hexacorallia</taxon>
        <taxon>Scleractinia</taxon>
        <taxon>Astrocoeniina</taxon>
        <taxon>Pocilloporidae</taxon>
        <taxon>Stylophora</taxon>
    </lineage>
</organism>
<gene>
    <name evidence="7" type="primary">Thada</name>
    <name evidence="7" type="ORF">AWC38_SpisGene9911</name>
</gene>
<dbReference type="Pfam" id="PF10350">
    <property type="entry name" value="DUF2428"/>
    <property type="match status" value="1"/>
</dbReference>
<dbReference type="STRING" id="50429.A0A2B4S8T2"/>
<dbReference type="OrthoDB" id="73997at2759"/>
<dbReference type="InterPro" id="IPR051954">
    <property type="entry name" value="tRNA_methyltransferase_THADA"/>
</dbReference>
<dbReference type="InterPro" id="IPR016024">
    <property type="entry name" value="ARM-type_fold"/>
</dbReference>
<dbReference type="GO" id="GO:0030488">
    <property type="term" value="P:tRNA methylation"/>
    <property type="evidence" value="ECO:0007669"/>
    <property type="project" value="TreeGrafter"/>
</dbReference>
<evidence type="ECO:0000259" key="6">
    <source>
        <dbReference type="Pfam" id="PF25151"/>
    </source>
</evidence>
<dbReference type="SUPFAM" id="SSF48371">
    <property type="entry name" value="ARM repeat"/>
    <property type="match status" value="1"/>
</dbReference>
<keyword evidence="2" id="KW-0819">tRNA processing</keyword>
<feature type="domain" description="tRNA (32-2'-O)-methyltransferase regulator THADA-like C-terminal TPR repeats region" evidence="6">
    <location>
        <begin position="1233"/>
        <end position="1338"/>
    </location>
</feature>
<feature type="domain" description="DUF2428" evidence="4">
    <location>
        <begin position="971"/>
        <end position="1231"/>
    </location>
</feature>
<evidence type="ECO:0000259" key="4">
    <source>
        <dbReference type="Pfam" id="PF10350"/>
    </source>
</evidence>
<dbReference type="Pfam" id="PF25151">
    <property type="entry name" value="TPR_Trm732_C"/>
    <property type="match status" value="2"/>
</dbReference>
<sequence>MKKPKKVYKQKLILSEGKELKLKRICKSADEVEVPKLLLQCLEEDDTTLHCALLKKAGTIFPDESKTKLSSDEAHTCLATLAEFYVTCNAKNPSKKIISSVFDSLPQGLPSAVLSSVVVERISHARDVLMLGEDVNIRHYIDMLADMLDSFTLGADVLLNNGYLVFKFLGVCLKEQWKVAKAESSPALQTSLMMDCLAVIKTIISFLQKSSSEPNMCNLFDQLGLLYIEKEDTGHSSHKDLNLSLGIGKLCGSSYTDVSETVKRWNDLMTEVLVDLCGILFDDQFFLDCQLTAGLAILAVIKVMCPVQNVVSTIGKVIFPSQAKSGHLPISPISDPKIVSIFQDSPGITSFSHLCLCRGVLAIIPLHMLVEPSEVILDSQSKHGTLMFDALFPDLCSLCDSLKECNTSIIAFRTLTLWANQARQIATSNHCNGSWLKEKLYGTSPIPTKLLTYVWTHWDHPVEGVRYQTKAICEHVVNLHLIVGQADSSKEDFLQDLAASLLNVSWHVRGKYGPLCCITSVVGATKMLRWFPSIPQDMFPLMSDRNLAPHAMDFIEQMTVSHKKEILESGEDIKGWMKIWIVPFLNFIHCGCRLLRENLAQYLQDNNELKESNLGTLVTCLKIARSLGLMDFYKMGQENFFNKPASLWCGVVPEQLMRKALCHLDDQIRLDALGLVCDSPRATELITELDLQLLQLFIPHNMNNQAPSFRQQAATHLKRLLTRLKECIRISSKAAKKKKDSSEKQFSEHQLTLYRTFLQWFCAYQFDSMFPSASFTRRTTALSNLMLIKDIFRFEENDDSTIFNMSEVMSQDNIHILLDCLSDSYQINKTMAYDLLMESPTKQLPFQEEKSLLAWLSMIDQLVSSPRAIDASTASTFLTLLVEKCELPLKFVKSETEQECLVSESTAPCPQALRVVKYLTSLLQSHRSAASKNLYLTGAQAPMHGVLHCLRAVLGYVSLSSVSDDKQWQSLLTNLIEECICTADIVSPVVTSSSPEGFMIYDSGDSVNQIPQQSVLEESHIKAPASQILLVCCWRTMKEVALLLGELVENAPLYLENSKHGLIPKKQMCNIGDFFTKVLLTSKHRGAFELAYTGFVKLCTVLWRSKDTELRQLPAQWLQTLLTDLTSDSPSEALCGTRRSAGVPFFIQAIVTTEPSAAANNCFRQVMAELLQVAANLIDSSSISDSTLPQVHACNILRALYRDTKLGEAVFPFVSDGVVVAIDGFLSESWAVRNSSTMLFSALVTRIFGVKRGKDEHSRKNCMTGREFFSRFPELHSFFLSHLQVACQGIERDTIRASLHPVLVMLARLYPSPMDGVDSTLNMAMFVPFVIRVISVEIRKKSELRLSSILFSCRKSLVIKTRVMSARALVPLVSGDLLVQTLQELLLSLPVSSSGVVRQNPIHGTLLHAKIVTDVLPQLKHSAWLGTRSNPCAVSRSVFLDIVLHFVVDWSWINLPDASKNGLLRLKQWFENVAIEETVKIPSSSAVIGDVFVKKSAAEIFLKACEELPSAPNSECHIPVTSKAQGDNQGFDENLVTRASCFEVIQHLLQSTEYEVRLVVLQFIVSHLPSEENTGFGTKDELKENAPNDREHRWIFLELEENTKSQLFTMAMNLEHHNDCLVQVFQALYKLPDSLSFPWKLSSEDLVTCFQCWKFVADLVTSPGQRDALKCSLLKFLSRMVSVVHGMIKNEDTTIAMEASEALTQFSNITFHTSSPSERMELRLCTAQVLAHTTVIGVMVDLRTTQSDARFRLWTVLITLLQDDEPVVREQMALGFSILLQVIETSTAVCTLPFGSFAVVATLSLENALFCVWSLFFDEEPMACVLWMLDWICGDLIRDRENSDQAIHISDMDRLFVKGPLNNYSEDCVVTRVAWETVKNGMERKNGSALWFLQQHKSTLTVSLRDQLEKCLSFLENLMFNNWNITANFSYFYRGFVGISVIALLLERLEKTIASPKKNRIDAIVRAVKKPCDTGGILSHPKTKKSLEELSEFLTLNY</sequence>
<feature type="domain" description="tRNA (32-2'-O)-methyltransferase regulator THADA-like C-terminal TPR repeats region" evidence="6">
    <location>
        <begin position="1347"/>
        <end position="1410"/>
    </location>
</feature>
<dbReference type="Pfam" id="PF25150">
    <property type="entry name" value="TPR_Trm732"/>
    <property type="match status" value="1"/>
</dbReference>
<dbReference type="EMBL" id="LSMT01000151">
    <property type="protein sequence ID" value="PFX25423.1"/>
    <property type="molecule type" value="Genomic_DNA"/>
</dbReference>
<proteinExistence type="inferred from homology"/>
<dbReference type="Proteomes" id="UP000225706">
    <property type="component" value="Unassembled WGS sequence"/>
</dbReference>
<protein>
    <recommendedName>
        <fullName evidence="3">tRNA (32-2'-O)-methyltransferase regulator THADA</fullName>
    </recommendedName>
</protein>
<reference evidence="8" key="1">
    <citation type="journal article" date="2017" name="bioRxiv">
        <title>Comparative analysis of the genomes of Stylophora pistillata and Acropora digitifera provides evidence for extensive differences between species of corals.</title>
        <authorList>
            <person name="Voolstra C.R."/>
            <person name="Li Y."/>
            <person name="Liew Y.J."/>
            <person name="Baumgarten S."/>
            <person name="Zoccola D."/>
            <person name="Flot J.-F."/>
            <person name="Tambutte S."/>
            <person name="Allemand D."/>
            <person name="Aranda M."/>
        </authorList>
    </citation>
    <scope>NUCLEOTIDE SEQUENCE [LARGE SCALE GENOMIC DNA]</scope>
</reference>
<dbReference type="InterPro" id="IPR056842">
    <property type="entry name" value="THADA-like_TPR_C"/>
</dbReference>
<feature type="domain" description="tRNA (32-2'-O)-methyltransferase regulator THADA-like TPR repeats region" evidence="5">
    <location>
        <begin position="571"/>
        <end position="829"/>
    </location>
</feature>
<evidence type="ECO:0000256" key="2">
    <source>
        <dbReference type="ARBA" id="ARBA00022694"/>
    </source>
</evidence>
<dbReference type="GO" id="GO:0005829">
    <property type="term" value="C:cytosol"/>
    <property type="evidence" value="ECO:0007669"/>
    <property type="project" value="TreeGrafter"/>
</dbReference>